<evidence type="ECO:0000313" key="4">
    <source>
        <dbReference type="EMBL" id="TDQ11599.1"/>
    </source>
</evidence>
<dbReference type="OrthoDB" id="795853at2"/>
<evidence type="ECO:0000256" key="2">
    <source>
        <dbReference type="PROSITE-ProRule" id="PRU00169"/>
    </source>
</evidence>
<comment type="caution">
    <text evidence="4">The sequence shown here is derived from an EMBL/GenBank/DDBJ whole genome shotgun (WGS) entry which is preliminary data.</text>
</comment>
<evidence type="ECO:0000256" key="1">
    <source>
        <dbReference type="ARBA" id="ARBA00022553"/>
    </source>
</evidence>
<dbReference type="Gene3D" id="3.40.50.2300">
    <property type="match status" value="1"/>
</dbReference>
<dbReference type="EMBL" id="SNYC01000003">
    <property type="protein sequence ID" value="TDQ11599.1"/>
    <property type="molecule type" value="Genomic_DNA"/>
</dbReference>
<dbReference type="PANTHER" id="PTHR44591">
    <property type="entry name" value="STRESS RESPONSE REGULATOR PROTEIN 1"/>
    <property type="match status" value="1"/>
</dbReference>
<proteinExistence type="predicted"/>
<dbReference type="InterPro" id="IPR001789">
    <property type="entry name" value="Sig_transdc_resp-reg_receiver"/>
</dbReference>
<name>A0A4R6T0N7_9SPHI</name>
<evidence type="ECO:0000259" key="3">
    <source>
        <dbReference type="PROSITE" id="PS50110"/>
    </source>
</evidence>
<protein>
    <submittedName>
        <fullName evidence="4">Two-component system alkaline phosphatase synthesis response regulator PhoP</fullName>
    </submittedName>
</protein>
<dbReference type="InterPro" id="IPR011006">
    <property type="entry name" value="CheY-like_superfamily"/>
</dbReference>
<accession>A0A4R6T0N7</accession>
<dbReference type="Pfam" id="PF00072">
    <property type="entry name" value="Response_reg"/>
    <property type="match status" value="1"/>
</dbReference>
<gene>
    <name evidence="4" type="ORF">ATK78_0722</name>
</gene>
<organism evidence="4 5">
    <name type="scientific">Pedobacter metabolipauper</name>
    <dbReference type="NCBI Taxonomy" id="425513"/>
    <lineage>
        <taxon>Bacteria</taxon>
        <taxon>Pseudomonadati</taxon>
        <taxon>Bacteroidota</taxon>
        <taxon>Sphingobacteriia</taxon>
        <taxon>Sphingobacteriales</taxon>
        <taxon>Sphingobacteriaceae</taxon>
        <taxon>Pedobacter</taxon>
    </lineage>
</organism>
<dbReference type="SUPFAM" id="SSF52172">
    <property type="entry name" value="CheY-like"/>
    <property type="match status" value="1"/>
</dbReference>
<dbReference type="InterPro" id="IPR050595">
    <property type="entry name" value="Bact_response_regulator"/>
</dbReference>
<dbReference type="GO" id="GO:0000160">
    <property type="term" value="P:phosphorelay signal transduction system"/>
    <property type="evidence" value="ECO:0007669"/>
    <property type="project" value="InterPro"/>
</dbReference>
<dbReference type="Proteomes" id="UP000295620">
    <property type="component" value="Unassembled WGS sequence"/>
</dbReference>
<keyword evidence="1 2" id="KW-0597">Phosphoprotein</keyword>
<feature type="modified residue" description="4-aspartylphosphate" evidence="2">
    <location>
        <position position="63"/>
    </location>
</feature>
<dbReference type="CDD" id="cd00156">
    <property type="entry name" value="REC"/>
    <property type="match status" value="1"/>
</dbReference>
<dbReference type="SMART" id="SM00448">
    <property type="entry name" value="REC"/>
    <property type="match status" value="1"/>
</dbReference>
<feature type="domain" description="Response regulatory" evidence="3">
    <location>
        <begin position="14"/>
        <end position="128"/>
    </location>
</feature>
<keyword evidence="5" id="KW-1185">Reference proteome</keyword>
<evidence type="ECO:0000313" key="5">
    <source>
        <dbReference type="Proteomes" id="UP000295620"/>
    </source>
</evidence>
<reference evidence="4 5" key="1">
    <citation type="submission" date="2019-03" db="EMBL/GenBank/DDBJ databases">
        <title>Genomic Encyclopedia of Archaeal and Bacterial Type Strains, Phase II (KMG-II): from individual species to whole genera.</title>
        <authorList>
            <person name="Goeker M."/>
        </authorList>
    </citation>
    <scope>NUCLEOTIDE SEQUENCE [LARGE SCALE GENOMIC DNA]</scope>
    <source>
        <strain evidence="4 5">DSM 19035</strain>
    </source>
</reference>
<dbReference type="PROSITE" id="PS50110">
    <property type="entry name" value="RESPONSE_REGULATORY"/>
    <property type="match status" value="1"/>
</dbReference>
<dbReference type="RefSeq" id="WP_133574661.1">
    <property type="nucleotide sequence ID" value="NZ_SNYC01000003.1"/>
</dbReference>
<dbReference type="PANTHER" id="PTHR44591:SF3">
    <property type="entry name" value="RESPONSE REGULATORY DOMAIN-CONTAINING PROTEIN"/>
    <property type="match status" value="1"/>
</dbReference>
<dbReference type="AlphaFoldDB" id="A0A4R6T0N7"/>
<sequence>MTAASQITEARSRNILIIENDTDLLELLEEIFVHEGFQVRCLQETDDILRVLEDFNADLILVDYLLPGINGGELCAQVKRNSQTSHIPVIILSAYSQVLLSLGSYGCNAFVAKPFELKELVKEVNDCIADPSRLFDGKHLEKSRS</sequence>